<comment type="subcellular location">
    <subcellularLocation>
        <location evidence="1">Membrane</location>
        <topology evidence="1">Multi-pass membrane protein</topology>
    </subcellularLocation>
</comment>
<protein>
    <recommendedName>
        <fullName evidence="8">Rhodopsin domain-containing protein</fullName>
    </recommendedName>
</protein>
<keyword evidence="4 7" id="KW-0472">Membrane</keyword>
<organism evidence="9 10">
    <name type="scientific">Apiospora kogelbergensis</name>
    <dbReference type="NCBI Taxonomy" id="1337665"/>
    <lineage>
        <taxon>Eukaryota</taxon>
        <taxon>Fungi</taxon>
        <taxon>Dikarya</taxon>
        <taxon>Ascomycota</taxon>
        <taxon>Pezizomycotina</taxon>
        <taxon>Sordariomycetes</taxon>
        <taxon>Xylariomycetidae</taxon>
        <taxon>Amphisphaeriales</taxon>
        <taxon>Apiosporaceae</taxon>
        <taxon>Apiospora</taxon>
    </lineage>
</organism>
<accession>A0AAW0R7V5</accession>
<dbReference type="Pfam" id="PF20684">
    <property type="entry name" value="Fung_rhodopsin"/>
    <property type="match status" value="1"/>
</dbReference>
<comment type="caution">
    <text evidence="9">The sequence shown here is derived from an EMBL/GenBank/DDBJ whole genome shotgun (WGS) entry which is preliminary data.</text>
</comment>
<reference evidence="9 10" key="1">
    <citation type="submission" date="2023-01" db="EMBL/GenBank/DDBJ databases">
        <title>Analysis of 21 Apiospora genomes using comparative genomics revels a genus with tremendous synthesis potential of carbohydrate active enzymes and secondary metabolites.</title>
        <authorList>
            <person name="Sorensen T."/>
        </authorList>
    </citation>
    <scope>NUCLEOTIDE SEQUENCE [LARGE SCALE GENOMIC DNA]</scope>
    <source>
        <strain evidence="9 10">CBS 117206</strain>
    </source>
</reference>
<dbReference type="Proteomes" id="UP001392437">
    <property type="component" value="Unassembled WGS sequence"/>
</dbReference>
<evidence type="ECO:0000256" key="4">
    <source>
        <dbReference type="ARBA" id="ARBA00023136"/>
    </source>
</evidence>
<evidence type="ECO:0000259" key="8">
    <source>
        <dbReference type="Pfam" id="PF20684"/>
    </source>
</evidence>
<sequence length="175" mass="18901">MKTQKKLGVTSIFMVGLFTIGASIARMYMYLITSYQELTNPDLIADVTLALLWSDIEANIALMVCCIPTLAPVIGRCRERLIPGLFTPAPKGLFSSNKSKASGNTYTELSDVSKSKPTPSREAWNNRENWAEVPGTVAAAGYSGTVRLNTGRGIMAHTEVSTSYGPAHDVEAARV</sequence>
<feature type="transmembrane region" description="Helical" evidence="7">
    <location>
        <begin position="12"/>
        <end position="31"/>
    </location>
</feature>
<feature type="compositionally biased region" description="Polar residues" evidence="6">
    <location>
        <begin position="100"/>
        <end position="118"/>
    </location>
</feature>
<gene>
    <name evidence="9" type="ORF">PG999_002319</name>
</gene>
<dbReference type="PANTHER" id="PTHR33048">
    <property type="entry name" value="PTH11-LIKE INTEGRAL MEMBRANE PROTEIN (AFU_ORTHOLOGUE AFUA_5G11245)"/>
    <property type="match status" value="1"/>
</dbReference>
<evidence type="ECO:0000256" key="3">
    <source>
        <dbReference type="ARBA" id="ARBA00022989"/>
    </source>
</evidence>
<dbReference type="GO" id="GO:0016020">
    <property type="term" value="C:membrane"/>
    <property type="evidence" value="ECO:0007669"/>
    <property type="project" value="UniProtKB-SubCell"/>
</dbReference>
<feature type="region of interest" description="Disordered" evidence="6">
    <location>
        <begin position="100"/>
        <end position="128"/>
    </location>
</feature>
<dbReference type="InterPro" id="IPR052337">
    <property type="entry name" value="SAT4-like"/>
</dbReference>
<dbReference type="InterPro" id="IPR049326">
    <property type="entry name" value="Rhodopsin_dom_fungi"/>
</dbReference>
<evidence type="ECO:0000256" key="1">
    <source>
        <dbReference type="ARBA" id="ARBA00004141"/>
    </source>
</evidence>
<evidence type="ECO:0000256" key="6">
    <source>
        <dbReference type="SAM" id="MobiDB-lite"/>
    </source>
</evidence>
<proteinExistence type="inferred from homology"/>
<dbReference type="AlphaFoldDB" id="A0AAW0R7V5"/>
<dbReference type="EMBL" id="JAQQWP010000002">
    <property type="protein sequence ID" value="KAK8129939.1"/>
    <property type="molecule type" value="Genomic_DNA"/>
</dbReference>
<evidence type="ECO:0000256" key="5">
    <source>
        <dbReference type="ARBA" id="ARBA00038359"/>
    </source>
</evidence>
<evidence type="ECO:0000256" key="2">
    <source>
        <dbReference type="ARBA" id="ARBA00022692"/>
    </source>
</evidence>
<keyword evidence="2 7" id="KW-0812">Transmembrane</keyword>
<name>A0AAW0R7V5_9PEZI</name>
<keyword evidence="3 7" id="KW-1133">Transmembrane helix</keyword>
<feature type="domain" description="Rhodopsin" evidence="8">
    <location>
        <begin position="1"/>
        <end position="75"/>
    </location>
</feature>
<keyword evidence="10" id="KW-1185">Reference proteome</keyword>
<evidence type="ECO:0000313" key="10">
    <source>
        <dbReference type="Proteomes" id="UP001392437"/>
    </source>
</evidence>
<evidence type="ECO:0000313" key="9">
    <source>
        <dbReference type="EMBL" id="KAK8129939.1"/>
    </source>
</evidence>
<evidence type="ECO:0000256" key="7">
    <source>
        <dbReference type="SAM" id="Phobius"/>
    </source>
</evidence>
<dbReference type="PANTHER" id="PTHR33048:SF47">
    <property type="entry name" value="INTEGRAL MEMBRANE PROTEIN-RELATED"/>
    <property type="match status" value="1"/>
</dbReference>
<comment type="similarity">
    <text evidence="5">Belongs to the SAT4 family.</text>
</comment>